<evidence type="ECO:0000256" key="1">
    <source>
        <dbReference type="SAM" id="MobiDB-lite"/>
    </source>
</evidence>
<evidence type="ECO:0000313" key="3">
    <source>
        <dbReference type="Proteomes" id="UP001152561"/>
    </source>
</evidence>
<feature type="compositionally biased region" description="Basic and acidic residues" evidence="1">
    <location>
        <begin position="101"/>
        <end position="110"/>
    </location>
</feature>
<gene>
    <name evidence="2" type="ORF">K7X08_028665</name>
</gene>
<dbReference type="Proteomes" id="UP001152561">
    <property type="component" value="Unassembled WGS sequence"/>
</dbReference>
<protein>
    <submittedName>
        <fullName evidence="2">Uncharacterized protein</fullName>
    </submittedName>
</protein>
<comment type="caution">
    <text evidence="2">The sequence shown here is derived from an EMBL/GenBank/DDBJ whole genome shotgun (WGS) entry which is preliminary data.</text>
</comment>
<dbReference type="OrthoDB" id="1112980at2759"/>
<feature type="region of interest" description="Disordered" evidence="1">
    <location>
        <begin position="28"/>
        <end position="130"/>
    </location>
</feature>
<dbReference type="AlphaFoldDB" id="A0A9Q1LX80"/>
<feature type="compositionally biased region" description="Acidic residues" evidence="1">
    <location>
        <begin position="70"/>
        <end position="83"/>
    </location>
</feature>
<sequence>MQSNSKDLLHLEAEALTLESKLLLCNRDGGSQSLNLKPDLSDKKPDISSVPQSQFLTKLPTVIDLATSDNETESEESSDEDHEDDIHNGSSSKSYDDDGEESKPTEKDTTNKAMKRKRQSVNRANIVELS</sequence>
<evidence type="ECO:0000313" key="2">
    <source>
        <dbReference type="EMBL" id="KAJ8544154.1"/>
    </source>
</evidence>
<proteinExistence type="predicted"/>
<organism evidence="2 3">
    <name type="scientific">Anisodus acutangulus</name>
    <dbReference type="NCBI Taxonomy" id="402998"/>
    <lineage>
        <taxon>Eukaryota</taxon>
        <taxon>Viridiplantae</taxon>
        <taxon>Streptophyta</taxon>
        <taxon>Embryophyta</taxon>
        <taxon>Tracheophyta</taxon>
        <taxon>Spermatophyta</taxon>
        <taxon>Magnoliopsida</taxon>
        <taxon>eudicotyledons</taxon>
        <taxon>Gunneridae</taxon>
        <taxon>Pentapetalae</taxon>
        <taxon>asterids</taxon>
        <taxon>lamiids</taxon>
        <taxon>Solanales</taxon>
        <taxon>Solanaceae</taxon>
        <taxon>Solanoideae</taxon>
        <taxon>Hyoscyameae</taxon>
        <taxon>Anisodus</taxon>
    </lineage>
</organism>
<dbReference type="EMBL" id="JAJAGQ010000014">
    <property type="protein sequence ID" value="KAJ8544154.1"/>
    <property type="molecule type" value="Genomic_DNA"/>
</dbReference>
<name>A0A9Q1LX80_9SOLA</name>
<reference evidence="3" key="1">
    <citation type="journal article" date="2023" name="Proc. Natl. Acad. Sci. U.S.A.">
        <title>Genomic and structural basis for evolution of tropane alkaloid biosynthesis.</title>
        <authorList>
            <person name="Wanga Y.-J."/>
            <person name="Taina T."/>
            <person name="Yua J.-Y."/>
            <person name="Lia J."/>
            <person name="Xua B."/>
            <person name="Chenc J."/>
            <person name="D'Auriad J.C."/>
            <person name="Huanga J.-P."/>
            <person name="Huanga S.-X."/>
        </authorList>
    </citation>
    <scope>NUCLEOTIDE SEQUENCE [LARGE SCALE GENOMIC DNA]</scope>
    <source>
        <strain evidence="3">cv. KIB-2019</strain>
    </source>
</reference>
<keyword evidence="3" id="KW-1185">Reference proteome</keyword>
<accession>A0A9Q1LX80</accession>